<keyword evidence="2 4" id="KW-0863">Zinc-finger</keyword>
<sequence length="969" mass="109022">MSEGKAVGKRVMEWDLNYWKWDGDLFTATPLDPLPSDCSKSKQFLPVGSEISLVNSALCDENVKRELEKRRRVVVDGDDDLNYEDGSLSLEIGGKVYPVDEGKINNVKKSKTCGGSSNGVVCQVEGCRADLSLARDYHRRHKVCDVHSKATSALVGAVMQRFCQQCSRFHPLQEFDEVRRSCRKRLAGHNKRRRKTHPENAITGSPQNDEQGSNYLLASLLRILSNIHLNNSDQSKVHDLLSHLMKNLANSTGPGNEENLTGAGSQSLLFAGASTETRTKELVSDEHHAAASTSEMREKNELMDGVRNINLQNPSAPLLNIGVGITGAAPYTEEGRTELNYIDLNNACDDHQDCMENLKSDTLSTRGKVSSTTSIQLCRDPQKSNTYQKSENSTSMSLQSPYSSSGEAQSRTERIVFKLFGKDPKDFPHVLRNQILDWLSRSPTEIESYIRPGCIVLTIYLRMDKSIWEELSSDMTSHLRRLLNSSTHSFWKTGWIYTRVQQSVAFIYDGQVVLETSLSHASHRSYRILSIRPIAVPPSETVQFSVRGLNFSQSRTRLLCAIEGKYLLQENYNESVGAASLIEHNLIQSLSFRCTIPNISGRGFIEVEDHSLSNTFFPFIVAENDVCLEIRSLESLIEVEGNIEFQDDKSLDAKTQALNFINEMGWLLHKNQAKLGLEHSPHTDIHFDLFPFERFKWLVYFSLDREWCAVVSKLLSILFNETVDAGQHSSVELALLEIGLLHRAVQQKSRPMVEFLLRFQQNGVVKDSGTKQKQYKGEDYYLFRPDATGPGGLTPLHIAASCDGSLDVLDALVDDPGMVSIKAWNTVRDSTGRTPDDYASLHGYYLYVNLVKEKIEQKYGDGHVVLDISAGLEDNSEQKLSRDHLLVKTASFHIQKGAEHPYLRHCKQCEQKMPCGSTRRTSLIMYKPAMLSMVAIAAICVCVALLFKSSPEVYDFRQFRWENLKYGPM</sequence>
<dbReference type="PANTHER" id="PTHR31251">
    <property type="entry name" value="SQUAMOSA PROMOTER-BINDING-LIKE PROTEIN 4"/>
    <property type="match status" value="1"/>
</dbReference>
<proteinExistence type="predicted"/>
<dbReference type="Gene3D" id="1.25.40.20">
    <property type="entry name" value="Ankyrin repeat-containing domain"/>
    <property type="match status" value="1"/>
</dbReference>
<feature type="compositionally biased region" description="Polar residues" evidence="5">
    <location>
        <begin position="383"/>
        <end position="407"/>
    </location>
</feature>
<evidence type="ECO:0000256" key="4">
    <source>
        <dbReference type="PROSITE-ProRule" id="PRU00470"/>
    </source>
</evidence>
<evidence type="ECO:0000256" key="1">
    <source>
        <dbReference type="ARBA" id="ARBA00022723"/>
    </source>
</evidence>
<dbReference type="Gene3D" id="4.10.1100.10">
    <property type="entry name" value="Transcription factor, SBP-box domain"/>
    <property type="match status" value="1"/>
</dbReference>
<dbReference type="Pfam" id="PF00023">
    <property type="entry name" value="Ank"/>
    <property type="match status" value="1"/>
</dbReference>
<protein>
    <recommendedName>
        <fullName evidence="7">SBP-type domain-containing protein</fullName>
    </recommendedName>
</protein>
<feature type="region of interest" description="Disordered" evidence="5">
    <location>
        <begin position="279"/>
        <end position="299"/>
    </location>
</feature>
<gene>
    <name evidence="8" type="ORF">LIER_14174</name>
</gene>
<dbReference type="EMBL" id="BAABME010002941">
    <property type="protein sequence ID" value="GAA0156762.1"/>
    <property type="molecule type" value="Genomic_DNA"/>
</dbReference>
<feature type="region of interest" description="Disordered" evidence="5">
    <location>
        <begin position="362"/>
        <end position="407"/>
    </location>
</feature>
<organism evidence="8 9">
    <name type="scientific">Lithospermum erythrorhizon</name>
    <name type="common">Purple gromwell</name>
    <name type="synonym">Lithospermum officinale var. erythrorhizon</name>
    <dbReference type="NCBI Taxonomy" id="34254"/>
    <lineage>
        <taxon>Eukaryota</taxon>
        <taxon>Viridiplantae</taxon>
        <taxon>Streptophyta</taxon>
        <taxon>Embryophyta</taxon>
        <taxon>Tracheophyta</taxon>
        <taxon>Spermatophyta</taxon>
        <taxon>Magnoliopsida</taxon>
        <taxon>eudicotyledons</taxon>
        <taxon>Gunneridae</taxon>
        <taxon>Pentapetalae</taxon>
        <taxon>asterids</taxon>
        <taxon>lamiids</taxon>
        <taxon>Boraginales</taxon>
        <taxon>Boraginaceae</taxon>
        <taxon>Boraginoideae</taxon>
        <taxon>Lithospermeae</taxon>
        <taxon>Lithospermum</taxon>
    </lineage>
</organism>
<dbReference type="InterPro" id="IPR002110">
    <property type="entry name" value="Ankyrin_rpt"/>
</dbReference>
<feature type="compositionally biased region" description="Polar residues" evidence="5">
    <location>
        <begin position="362"/>
        <end position="376"/>
    </location>
</feature>
<feature type="domain" description="SBP-type" evidence="7">
    <location>
        <begin position="119"/>
        <end position="196"/>
    </location>
</feature>
<keyword evidence="6" id="KW-0472">Membrane</keyword>
<keyword evidence="6" id="KW-0812">Transmembrane</keyword>
<evidence type="ECO:0000256" key="5">
    <source>
        <dbReference type="SAM" id="MobiDB-lite"/>
    </source>
</evidence>
<keyword evidence="6" id="KW-1133">Transmembrane helix</keyword>
<dbReference type="Proteomes" id="UP001454036">
    <property type="component" value="Unassembled WGS sequence"/>
</dbReference>
<dbReference type="InterPro" id="IPR044817">
    <property type="entry name" value="SBP-like"/>
</dbReference>
<dbReference type="SUPFAM" id="SSF103612">
    <property type="entry name" value="SBT domain"/>
    <property type="match status" value="1"/>
</dbReference>
<evidence type="ECO:0000259" key="7">
    <source>
        <dbReference type="PROSITE" id="PS51141"/>
    </source>
</evidence>
<feature type="transmembrane region" description="Helical" evidence="6">
    <location>
        <begin position="929"/>
        <end position="947"/>
    </location>
</feature>
<dbReference type="Pfam" id="PF03110">
    <property type="entry name" value="SBP"/>
    <property type="match status" value="1"/>
</dbReference>
<feature type="compositionally biased region" description="Basic residues" evidence="5">
    <location>
        <begin position="186"/>
        <end position="196"/>
    </location>
</feature>
<dbReference type="InterPro" id="IPR036770">
    <property type="entry name" value="Ankyrin_rpt-contain_sf"/>
</dbReference>
<dbReference type="GO" id="GO:0008270">
    <property type="term" value="F:zinc ion binding"/>
    <property type="evidence" value="ECO:0007669"/>
    <property type="project" value="UniProtKB-KW"/>
</dbReference>
<name>A0AAV3Q3E6_LITER</name>
<dbReference type="GO" id="GO:0003677">
    <property type="term" value="F:DNA binding"/>
    <property type="evidence" value="ECO:0007669"/>
    <property type="project" value="InterPro"/>
</dbReference>
<dbReference type="InterPro" id="IPR004333">
    <property type="entry name" value="SBP_dom"/>
</dbReference>
<dbReference type="PANTHER" id="PTHR31251:SF86">
    <property type="entry name" value="SQUAMOSA PROMOTER-BINDING-LIKE PROTEIN 1"/>
    <property type="match status" value="1"/>
</dbReference>
<evidence type="ECO:0000256" key="6">
    <source>
        <dbReference type="SAM" id="Phobius"/>
    </source>
</evidence>
<keyword evidence="1" id="KW-0479">Metal-binding</keyword>
<evidence type="ECO:0000313" key="8">
    <source>
        <dbReference type="EMBL" id="GAA0156762.1"/>
    </source>
</evidence>
<keyword evidence="3" id="KW-0862">Zinc</keyword>
<feature type="region of interest" description="Disordered" evidence="5">
    <location>
        <begin position="186"/>
        <end position="210"/>
    </location>
</feature>
<accession>A0AAV3Q3E6</accession>
<evidence type="ECO:0000256" key="2">
    <source>
        <dbReference type="ARBA" id="ARBA00022771"/>
    </source>
</evidence>
<dbReference type="InterPro" id="IPR036893">
    <property type="entry name" value="SBP_sf"/>
</dbReference>
<evidence type="ECO:0000313" key="9">
    <source>
        <dbReference type="Proteomes" id="UP001454036"/>
    </source>
</evidence>
<dbReference type="PROSITE" id="PS51141">
    <property type="entry name" value="ZF_SBP"/>
    <property type="match status" value="1"/>
</dbReference>
<dbReference type="AlphaFoldDB" id="A0AAV3Q3E6"/>
<dbReference type="GO" id="GO:0005634">
    <property type="term" value="C:nucleus"/>
    <property type="evidence" value="ECO:0007669"/>
    <property type="project" value="InterPro"/>
</dbReference>
<evidence type="ECO:0000256" key="3">
    <source>
        <dbReference type="ARBA" id="ARBA00022833"/>
    </source>
</evidence>
<reference evidence="8 9" key="1">
    <citation type="submission" date="2024-01" db="EMBL/GenBank/DDBJ databases">
        <title>The complete chloroplast genome sequence of Lithospermum erythrorhizon: insights into the phylogenetic relationship among Boraginaceae species and the maternal lineages of purple gromwells.</title>
        <authorList>
            <person name="Okada T."/>
            <person name="Watanabe K."/>
        </authorList>
    </citation>
    <scope>NUCLEOTIDE SEQUENCE [LARGE SCALE GENOMIC DNA]</scope>
</reference>
<dbReference type="SUPFAM" id="SSF48403">
    <property type="entry name" value="Ankyrin repeat"/>
    <property type="match status" value="1"/>
</dbReference>
<keyword evidence="9" id="KW-1185">Reference proteome</keyword>
<dbReference type="Pfam" id="PF26102">
    <property type="entry name" value="Ig_SPL7"/>
    <property type="match status" value="1"/>
</dbReference>
<comment type="caution">
    <text evidence="8">The sequence shown here is derived from an EMBL/GenBank/DDBJ whole genome shotgun (WGS) entry which is preliminary data.</text>
</comment>